<dbReference type="PROSITE" id="PS50943">
    <property type="entry name" value="HTH_CROC1"/>
    <property type="match status" value="1"/>
</dbReference>
<proteinExistence type="predicted"/>
<name>A0A2T4PXE6_STAWA</name>
<dbReference type="Gene3D" id="1.10.260.40">
    <property type="entry name" value="lambda repressor-like DNA-binding domains"/>
    <property type="match status" value="1"/>
</dbReference>
<protein>
    <submittedName>
        <fullName evidence="2">Transcriptional regulator</fullName>
    </submittedName>
</protein>
<gene>
    <name evidence="2" type="ORF">BU085_12295</name>
</gene>
<dbReference type="Proteomes" id="UP000240717">
    <property type="component" value="Unassembled WGS sequence"/>
</dbReference>
<reference evidence="2 3" key="1">
    <citation type="journal article" date="2016" name="Front. Microbiol.">
        <title>Comprehensive Phylogenetic Analysis of Bovine Non-aureus Staphylococci Species Based on Whole-Genome Sequencing.</title>
        <authorList>
            <person name="Naushad S."/>
            <person name="Barkema H.W."/>
            <person name="Luby C."/>
            <person name="Condas L.A."/>
            <person name="Nobrega D.B."/>
            <person name="Carson D.A."/>
            <person name="De Buck J."/>
        </authorList>
    </citation>
    <scope>NUCLEOTIDE SEQUENCE [LARGE SCALE GENOMIC DNA]</scope>
    <source>
        <strain evidence="2 3">SNUC 2993</strain>
    </source>
</reference>
<dbReference type="InterPro" id="IPR010982">
    <property type="entry name" value="Lambda_DNA-bd_dom_sf"/>
</dbReference>
<dbReference type="SUPFAM" id="SSF47413">
    <property type="entry name" value="lambda repressor-like DNA-binding domains"/>
    <property type="match status" value="1"/>
</dbReference>
<dbReference type="AlphaFoldDB" id="A0A2T4PXE6"/>
<sequence length="73" mass="8589">MQKIKYWNLYICYKEKGYTQKQLAKLLNISPQRLSLKIIGKDADFTMPEARKLSEHFEMSIDDLFSTSIKVNS</sequence>
<evidence type="ECO:0000313" key="2">
    <source>
        <dbReference type="EMBL" id="PTI49326.1"/>
    </source>
</evidence>
<evidence type="ECO:0000259" key="1">
    <source>
        <dbReference type="PROSITE" id="PS50943"/>
    </source>
</evidence>
<dbReference type="Pfam" id="PF01381">
    <property type="entry name" value="HTH_3"/>
    <property type="match status" value="1"/>
</dbReference>
<organism evidence="2 3">
    <name type="scientific">Staphylococcus warneri</name>
    <dbReference type="NCBI Taxonomy" id="1292"/>
    <lineage>
        <taxon>Bacteria</taxon>
        <taxon>Bacillati</taxon>
        <taxon>Bacillota</taxon>
        <taxon>Bacilli</taxon>
        <taxon>Bacillales</taxon>
        <taxon>Staphylococcaceae</taxon>
        <taxon>Staphylococcus</taxon>
    </lineage>
</organism>
<dbReference type="InterPro" id="IPR001387">
    <property type="entry name" value="Cro/C1-type_HTH"/>
</dbReference>
<dbReference type="RefSeq" id="WP_107532232.1">
    <property type="nucleotide sequence ID" value="NZ_PZEV01000082.1"/>
</dbReference>
<dbReference type="CDD" id="cd00093">
    <property type="entry name" value="HTH_XRE"/>
    <property type="match status" value="1"/>
</dbReference>
<comment type="caution">
    <text evidence="2">The sequence shown here is derived from an EMBL/GenBank/DDBJ whole genome shotgun (WGS) entry which is preliminary data.</text>
</comment>
<feature type="domain" description="HTH cro/C1-type" evidence="1">
    <location>
        <begin position="9"/>
        <end position="64"/>
    </location>
</feature>
<evidence type="ECO:0000313" key="3">
    <source>
        <dbReference type="Proteomes" id="UP000240717"/>
    </source>
</evidence>
<dbReference type="EMBL" id="PZEV01000082">
    <property type="protein sequence ID" value="PTI49326.1"/>
    <property type="molecule type" value="Genomic_DNA"/>
</dbReference>
<accession>A0A2T4PXE6</accession>
<dbReference type="SMART" id="SM00530">
    <property type="entry name" value="HTH_XRE"/>
    <property type="match status" value="1"/>
</dbReference>
<dbReference type="GO" id="GO:0003677">
    <property type="term" value="F:DNA binding"/>
    <property type="evidence" value="ECO:0007669"/>
    <property type="project" value="InterPro"/>
</dbReference>